<sequence length="148" mass="16523">MLVALQTRRATLKVHTNKLVAKAMLQSSLPKLCPKEEDLLIWSKVHLDLYFDYKNNTTNDFCTDGTTKDNNWSCCYCCAYHEVSPNSAPSFQEAGYNKICKSTTSTVVTSSTLSSSSGPIADKEKVAAQELSKAEKKKLQQDQWDFAV</sequence>
<reference evidence="1 2" key="2">
    <citation type="journal article" date="2022" name="Mol. Ecol. Resour.">
        <title>The genomes of chicory, endive, great burdock and yacon provide insights into Asteraceae paleo-polyploidization history and plant inulin production.</title>
        <authorList>
            <person name="Fan W."/>
            <person name="Wang S."/>
            <person name="Wang H."/>
            <person name="Wang A."/>
            <person name="Jiang F."/>
            <person name="Liu H."/>
            <person name="Zhao H."/>
            <person name="Xu D."/>
            <person name="Zhang Y."/>
        </authorList>
    </citation>
    <scope>NUCLEOTIDE SEQUENCE [LARGE SCALE GENOMIC DNA]</scope>
    <source>
        <strain evidence="2">cv. Punajuju</strain>
        <tissue evidence="1">Leaves</tissue>
    </source>
</reference>
<accession>A0ACB9ANI5</accession>
<keyword evidence="2" id="KW-1185">Reference proteome</keyword>
<name>A0ACB9ANI5_CICIN</name>
<reference evidence="2" key="1">
    <citation type="journal article" date="2022" name="Mol. Ecol. Resour.">
        <title>The genomes of chicory, endive, great burdock and yacon provide insights into Asteraceae palaeo-polyploidization history and plant inulin production.</title>
        <authorList>
            <person name="Fan W."/>
            <person name="Wang S."/>
            <person name="Wang H."/>
            <person name="Wang A."/>
            <person name="Jiang F."/>
            <person name="Liu H."/>
            <person name="Zhao H."/>
            <person name="Xu D."/>
            <person name="Zhang Y."/>
        </authorList>
    </citation>
    <scope>NUCLEOTIDE SEQUENCE [LARGE SCALE GENOMIC DNA]</scope>
    <source>
        <strain evidence="2">cv. Punajuju</strain>
    </source>
</reference>
<protein>
    <submittedName>
        <fullName evidence="1">Uncharacterized protein</fullName>
    </submittedName>
</protein>
<comment type="caution">
    <text evidence="1">The sequence shown here is derived from an EMBL/GenBank/DDBJ whole genome shotgun (WGS) entry which is preliminary data.</text>
</comment>
<organism evidence="1 2">
    <name type="scientific">Cichorium intybus</name>
    <name type="common">Chicory</name>
    <dbReference type="NCBI Taxonomy" id="13427"/>
    <lineage>
        <taxon>Eukaryota</taxon>
        <taxon>Viridiplantae</taxon>
        <taxon>Streptophyta</taxon>
        <taxon>Embryophyta</taxon>
        <taxon>Tracheophyta</taxon>
        <taxon>Spermatophyta</taxon>
        <taxon>Magnoliopsida</taxon>
        <taxon>eudicotyledons</taxon>
        <taxon>Gunneridae</taxon>
        <taxon>Pentapetalae</taxon>
        <taxon>asterids</taxon>
        <taxon>campanulids</taxon>
        <taxon>Asterales</taxon>
        <taxon>Asteraceae</taxon>
        <taxon>Cichorioideae</taxon>
        <taxon>Cichorieae</taxon>
        <taxon>Cichoriinae</taxon>
        <taxon>Cichorium</taxon>
    </lineage>
</organism>
<evidence type="ECO:0000313" key="2">
    <source>
        <dbReference type="Proteomes" id="UP001055811"/>
    </source>
</evidence>
<evidence type="ECO:0000313" key="1">
    <source>
        <dbReference type="EMBL" id="KAI3711500.1"/>
    </source>
</evidence>
<dbReference type="EMBL" id="CM042015">
    <property type="protein sequence ID" value="KAI3711500.1"/>
    <property type="molecule type" value="Genomic_DNA"/>
</dbReference>
<proteinExistence type="predicted"/>
<dbReference type="Proteomes" id="UP001055811">
    <property type="component" value="Linkage Group LG07"/>
</dbReference>
<gene>
    <name evidence="1" type="ORF">L2E82_41626</name>
</gene>